<dbReference type="SUPFAM" id="SSF57667">
    <property type="entry name" value="beta-beta-alpha zinc fingers"/>
    <property type="match status" value="2"/>
</dbReference>
<accession>A0A163JBY8</accession>
<keyword evidence="5" id="KW-0862">Zinc</keyword>
<sequence length="581" mass="64762">MSSYDPYPEKLPSIALLPHCQQQGIDSAYSQEMNYSSFMPDVGLYTNSTNHATTDPTIQLDLYSQQHLSPPLTPAISPPSNMVDPVHFKRKYSLDSGHCEFNTHPSLAHDQDLYRRSSCSAMPVIDECDQSHLDHHQSLNYYHQPQHNYTYLSNTEQPSSLANDISPTAMDHCAVDHGADRKSSINSDSSLAKLNNNLGKRTSPAQHCQQGPNAPHKHICKYSYCGWSFKRYEHLKRHMLVHTGERPHVCAFPGCGKSFSRSDNFHAHYRTHTKKQSASGFQTPSRRGSAKFNSASAIETNLIATSPSSISSSSSTSSQHDLNQGFGSSHPFGFDSKPFDLSYTEMYDQSSFADNVQDPQSYIRIGMAPHGGVASLLNHDQASSSLFTPSMMTPTYDLPGDYTGFHSTAETAAPTSSTTLMGTAAKTKTTVKKQKKSRATMSSSLQQQGHHSNHTADIGQQKSHVCPITQCQRRFKRLEHLKRHMRIHTLERPFACSYPKCHKHFSRSDNLSQHMKTHQHRPEKRRQSTTTASSTSPLSTTMDDHHQQQQLTSTMGDGVYPDMISSSLPSCWGLSSEYIGC</sequence>
<feature type="region of interest" description="Disordered" evidence="10">
    <location>
        <begin position="307"/>
        <end position="327"/>
    </location>
</feature>
<dbReference type="InterPro" id="IPR036236">
    <property type="entry name" value="Znf_C2H2_sf"/>
</dbReference>
<evidence type="ECO:0000256" key="2">
    <source>
        <dbReference type="ARBA" id="ARBA00022723"/>
    </source>
</evidence>
<name>A0A163JBY8_ABSGL</name>
<feature type="region of interest" description="Disordered" evidence="10">
    <location>
        <begin position="507"/>
        <end position="558"/>
    </location>
</feature>
<dbReference type="OrthoDB" id="6365676at2759"/>
<evidence type="ECO:0000259" key="11">
    <source>
        <dbReference type="PROSITE" id="PS50157"/>
    </source>
</evidence>
<dbReference type="GO" id="GO:0000433">
    <property type="term" value="P:carbon catabolite repression of transcription from RNA polymerase II promoter by glucose"/>
    <property type="evidence" value="ECO:0007669"/>
    <property type="project" value="TreeGrafter"/>
</dbReference>
<gene>
    <name evidence="12" type="primary">ABSGL_03852.1 scaffold 4679</name>
</gene>
<dbReference type="STRING" id="4829.A0A163JBY8"/>
<evidence type="ECO:0000256" key="10">
    <source>
        <dbReference type="SAM" id="MobiDB-lite"/>
    </source>
</evidence>
<evidence type="ECO:0000256" key="5">
    <source>
        <dbReference type="ARBA" id="ARBA00022833"/>
    </source>
</evidence>
<dbReference type="Pfam" id="PF00096">
    <property type="entry name" value="zf-C2H2"/>
    <property type="match status" value="4"/>
</dbReference>
<dbReference type="InterPro" id="IPR013087">
    <property type="entry name" value="Znf_C2H2_type"/>
</dbReference>
<keyword evidence="4 9" id="KW-0863">Zinc-finger</keyword>
<evidence type="ECO:0000256" key="7">
    <source>
        <dbReference type="ARBA" id="ARBA00023163"/>
    </source>
</evidence>
<dbReference type="FunFam" id="3.30.160.60:FF:000072">
    <property type="entry name" value="zinc finger protein 143 isoform X1"/>
    <property type="match status" value="1"/>
</dbReference>
<feature type="domain" description="C2H2-type" evidence="11">
    <location>
        <begin position="248"/>
        <end position="277"/>
    </location>
</feature>
<dbReference type="GO" id="GO:0008270">
    <property type="term" value="F:zinc ion binding"/>
    <property type="evidence" value="ECO:0007669"/>
    <property type="project" value="UniProtKB-KW"/>
</dbReference>
<dbReference type="AlphaFoldDB" id="A0A163JBY8"/>
<dbReference type="PROSITE" id="PS50157">
    <property type="entry name" value="ZINC_FINGER_C2H2_2"/>
    <property type="match status" value="4"/>
</dbReference>
<dbReference type="Gene3D" id="3.30.160.60">
    <property type="entry name" value="Classic Zinc Finger"/>
    <property type="match status" value="4"/>
</dbReference>
<feature type="region of interest" description="Disordered" evidence="10">
    <location>
        <begin position="270"/>
        <end position="292"/>
    </location>
</feature>
<feature type="domain" description="C2H2-type" evidence="11">
    <location>
        <begin position="464"/>
        <end position="493"/>
    </location>
</feature>
<feature type="compositionally biased region" description="Basic residues" evidence="10">
    <location>
        <begin position="515"/>
        <end position="524"/>
    </location>
</feature>
<feature type="region of interest" description="Disordered" evidence="10">
    <location>
        <begin position="426"/>
        <end position="461"/>
    </location>
</feature>
<evidence type="ECO:0000256" key="6">
    <source>
        <dbReference type="ARBA" id="ARBA00023015"/>
    </source>
</evidence>
<comment type="subcellular location">
    <subcellularLocation>
        <location evidence="1">Nucleus</location>
    </subcellularLocation>
</comment>
<dbReference type="FunFam" id="3.30.160.60:FF:002343">
    <property type="entry name" value="Zinc finger protein 33A"/>
    <property type="match status" value="1"/>
</dbReference>
<dbReference type="Proteomes" id="UP000078561">
    <property type="component" value="Unassembled WGS sequence"/>
</dbReference>
<dbReference type="InterPro" id="IPR051007">
    <property type="entry name" value="creA/MIG_C2H2-ZnF"/>
</dbReference>
<evidence type="ECO:0000256" key="8">
    <source>
        <dbReference type="ARBA" id="ARBA00023242"/>
    </source>
</evidence>
<evidence type="ECO:0000256" key="1">
    <source>
        <dbReference type="ARBA" id="ARBA00004123"/>
    </source>
</evidence>
<keyword evidence="2" id="KW-0479">Metal-binding</keyword>
<evidence type="ECO:0000256" key="3">
    <source>
        <dbReference type="ARBA" id="ARBA00022737"/>
    </source>
</evidence>
<protein>
    <recommendedName>
        <fullName evidence="11">C2H2-type domain-containing protein</fullName>
    </recommendedName>
</protein>
<dbReference type="SMART" id="SM00355">
    <property type="entry name" value="ZnF_C2H2"/>
    <property type="match status" value="4"/>
</dbReference>
<reference evidence="12" key="1">
    <citation type="submission" date="2016-04" db="EMBL/GenBank/DDBJ databases">
        <authorList>
            <person name="Evans L.H."/>
            <person name="Alamgir A."/>
            <person name="Owens N."/>
            <person name="Weber N.D."/>
            <person name="Virtaneva K."/>
            <person name="Barbian K."/>
            <person name="Babar A."/>
            <person name="Rosenke K."/>
        </authorList>
    </citation>
    <scope>NUCLEOTIDE SEQUENCE [LARGE SCALE GENOMIC DNA]</scope>
    <source>
        <strain evidence="12">CBS 101.48</strain>
    </source>
</reference>
<feature type="domain" description="C2H2-type" evidence="11">
    <location>
        <begin position="218"/>
        <end position="247"/>
    </location>
</feature>
<keyword evidence="13" id="KW-1185">Reference proteome</keyword>
<dbReference type="PANTHER" id="PTHR47428">
    <property type="entry name" value="REGULATORY PROTEIN MIG1-RELATED"/>
    <property type="match status" value="1"/>
</dbReference>
<feature type="compositionally biased region" description="Polar residues" evidence="10">
    <location>
        <begin position="276"/>
        <end position="292"/>
    </location>
</feature>
<keyword evidence="3" id="KW-0677">Repeat</keyword>
<dbReference type="GO" id="GO:0000978">
    <property type="term" value="F:RNA polymerase II cis-regulatory region sequence-specific DNA binding"/>
    <property type="evidence" value="ECO:0007669"/>
    <property type="project" value="TreeGrafter"/>
</dbReference>
<dbReference type="GO" id="GO:0000981">
    <property type="term" value="F:DNA-binding transcription factor activity, RNA polymerase II-specific"/>
    <property type="evidence" value="ECO:0007669"/>
    <property type="project" value="UniProtKB-ARBA"/>
</dbReference>
<evidence type="ECO:0000256" key="9">
    <source>
        <dbReference type="PROSITE-ProRule" id="PRU00042"/>
    </source>
</evidence>
<evidence type="ECO:0000313" key="12">
    <source>
        <dbReference type="EMBL" id="SAL98323.1"/>
    </source>
</evidence>
<feature type="compositionally biased region" description="Low complexity" evidence="10">
    <location>
        <begin position="528"/>
        <end position="541"/>
    </location>
</feature>
<proteinExistence type="predicted"/>
<evidence type="ECO:0000256" key="4">
    <source>
        <dbReference type="ARBA" id="ARBA00022771"/>
    </source>
</evidence>
<dbReference type="EMBL" id="LT552064">
    <property type="protein sequence ID" value="SAL98323.1"/>
    <property type="molecule type" value="Genomic_DNA"/>
</dbReference>
<dbReference type="PANTHER" id="PTHR47428:SF1">
    <property type="entry name" value="REGULATORY PROTEIN MIG1-RELATED"/>
    <property type="match status" value="1"/>
</dbReference>
<feature type="compositionally biased region" description="Basic residues" evidence="10">
    <location>
        <begin position="429"/>
        <end position="438"/>
    </location>
</feature>
<dbReference type="PROSITE" id="PS00028">
    <property type="entry name" value="ZINC_FINGER_C2H2_1"/>
    <property type="match status" value="4"/>
</dbReference>
<organism evidence="12">
    <name type="scientific">Absidia glauca</name>
    <name type="common">Pin mould</name>
    <dbReference type="NCBI Taxonomy" id="4829"/>
    <lineage>
        <taxon>Eukaryota</taxon>
        <taxon>Fungi</taxon>
        <taxon>Fungi incertae sedis</taxon>
        <taxon>Mucoromycota</taxon>
        <taxon>Mucoromycotina</taxon>
        <taxon>Mucoromycetes</taxon>
        <taxon>Mucorales</taxon>
        <taxon>Cunninghamellaceae</taxon>
        <taxon>Absidia</taxon>
    </lineage>
</organism>
<keyword evidence="6" id="KW-0805">Transcription regulation</keyword>
<keyword evidence="8" id="KW-0539">Nucleus</keyword>
<feature type="domain" description="C2H2-type" evidence="11">
    <location>
        <begin position="494"/>
        <end position="525"/>
    </location>
</feature>
<feature type="compositionally biased region" description="Polar residues" evidence="10">
    <location>
        <begin position="439"/>
        <end position="450"/>
    </location>
</feature>
<feature type="compositionally biased region" description="Low complexity" evidence="10">
    <location>
        <begin position="307"/>
        <end position="318"/>
    </location>
</feature>
<dbReference type="InParanoid" id="A0A163JBY8"/>
<dbReference type="GO" id="GO:0005737">
    <property type="term" value="C:cytoplasm"/>
    <property type="evidence" value="ECO:0007669"/>
    <property type="project" value="TreeGrafter"/>
</dbReference>
<dbReference type="GO" id="GO:0005634">
    <property type="term" value="C:nucleus"/>
    <property type="evidence" value="ECO:0007669"/>
    <property type="project" value="UniProtKB-SubCell"/>
</dbReference>
<evidence type="ECO:0000313" key="13">
    <source>
        <dbReference type="Proteomes" id="UP000078561"/>
    </source>
</evidence>
<keyword evidence="7" id="KW-0804">Transcription</keyword>